<dbReference type="InterPro" id="IPR025846">
    <property type="entry name" value="TBL_N"/>
</dbReference>
<dbReference type="Proteomes" id="UP001188597">
    <property type="component" value="Unassembled WGS sequence"/>
</dbReference>
<name>A0AA88V0B9_9ASTE</name>
<comment type="caution">
    <text evidence="3">The sequence shown here is derived from an EMBL/GenBank/DDBJ whole genome shotgun (WGS) entry which is preliminary data.</text>
</comment>
<evidence type="ECO:0000256" key="1">
    <source>
        <dbReference type="SAM" id="Phobius"/>
    </source>
</evidence>
<evidence type="ECO:0000313" key="4">
    <source>
        <dbReference type="Proteomes" id="UP001188597"/>
    </source>
</evidence>
<protein>
    <recommendedName>
        <fullName evidence="2">Trichome birefringence-like N-terminal domain-containing protein</fullName>
    </recommendedName>
</protein>
<evidence type="ECO:0000313" key="3">
    <source>
        <dbReference type="EMBL" id="KAK2999376.1"/>
    </source>
</evidence>
<keyword evidence="4" id="KW-1185">Reference proteome</keyword>
<reference evidence="3" key="1">
    <citation type="submission" date="2022-12" db="EMBL/GenBank/DDBJ databases">
        <title>Draft genome assemblies for two species of Escallonia (Escalloniales).</title>
        <authorList>
            <person name="Chanderbali A."/>
            <person name="Dervinis C."/>
            <person name="Anghel I."/>
            <person name="Soltis D."/>
            <person name="Soltis P."/>
            <person name="Zapata F."/>
        </authorList>
    </citation>
    <scope>NUCLEOTIDE SEQUENCE</scope>
    <source>
        <strain evidence="3">UCBG64.0493</strain>
        <tissue evidence="3">Leaf</tissue>
    </source>
</reference>
<organism evidence="3 4">
    <name type="scientific">Escallonia herrerae</name>
    <dbReference type="NCBI Taxonomy" id="1293975"/>
    <lineage>
        <taxon>Eukaryota</taxon>
        <taxon>Viridiplantae</taxon>
        <taxon>Streptophyta</taxon>
        <taxon>Embryophyta</taxon>
        <taxon>Tracheophyta</taxon>
        <taxon>Spermatophyta</taxon>
        <taxon>Magnoliopsida</taxon>
        <taxon>eudicotyledons</taxon>
        <taxon>Gunneridae</taxon>
        <taxon>Pentapetalae</taxon>
        <taxon>asterids</taxon>
        <taxon>campanulids</taxon>
        <taxon>Escalloniales</taxon>
        <taxon>Escalloniaceae</taxon>
        <taxon>Escallonia</taxon>
    </lineage>
</organism>
<dbReference type="EMBL" id="JAVXUP010003301">
    <property type="protein sequence ID" value="KAK2999376.1"/>
    <property type="molecule type" value="Genomic_DNA"/>
</dbReference>
<gene>
    <name evidence="3" type="ORF">RJ639_024371</name>
</gene>
<keyword evidence="1" id="KW-1133">Transmembrane helix</keyword>
<keyword evidence="1" id="KW-0812">Transmembrane</keyword>
<proteinExistence type="predicted"/>
<keyword evidence="1" id="KW-0472">Membrane</keyword>
<accession>A0AA88V0B9</accession>
<dbReference type="Pfam" id="PF14416">
    <property type="entry name" value="PMR5N"/>
    <property type="match status" value="1"/>
</dbReference>
<evidence type="ECO:0000259" key="2">
    <source>
        <dbReference type="Pfam" id="PF14416"/>
    </source>
</evidence>
<feature type="transmembrane region" description="Helical" evidence="1">
    <location>
        <begin position="20"/>
        <end position="39"/>
    </location>
</feature>
<dbReference type="AlphaFoldDB" id="A0AA88V0B9"/>
<feature type="domain" description="Trichome birefringence-like N-terminal" evidence="2">
    <location>
        <begin position="58"/>
        <end position="93"/>
    </location>
</feature>
<sequence length="109" mass="12275">MSMTGNHRLVHQIWKVSYNLNSLVGLLVTALVVAAVYLAGDSSRLLTDQETLKNPILSCDFFSGKWVYDNKSQPLYKEQNCSFMLDDFACEKSSNHPLTAALLLHIQQK</sequence>